<comment type="caution">
    <text evidence="1">The sequence shown here is derived from an EMBL/GenBank/DDBJ whole genome shotgun (WGS) entry which is preliminary data.</text>
</comment>
<dbReference type="AlphaFoldDB" id="A0AAV4NHN4"/>
<dbReference type="Proteomes" id="UP001054945">
    <property type="component" value="Unassembled WGS sequence"/>
</dbReference>
<organism evidence="1 2">
    <name type="scientific">Caerostris extrusa</name>
    <name type="common">Bark spider</name>
    <name type="synonym">Caerostris bankana</name>
    <dbReference type="NCBI Taxonomy" id="172846"/>
    <lineage>
        <taxon>Eukaryota</taxon>
        <taxon>Metazoa</taxon>
        <taxon>Ecdysozoa</taxon>
        <taxon>Arthropoda</taxon>
        <taxon>Chelicerata</taxon>
        <taxon>Arachnida</taxon>
        <taxon>Araneae</taxon>
        <taxon>Araneomorphae</taxon>
        <taxon>Entelegynae</taxon>
        <taxon>Araneoidea</taxon>
        <taxon>Araneidae</taxon>
        <taxon>Caerostris</taxon>
    </lineage>
</organism>
<dbReference type="EMBL" id="BPLR01003414">
    <property type="protein sequence ID" value="GIX84292.1"/>
    <property type="molecule type" value="Genomic_DNA"/>
</dbReference>
<reference evidence="1 2" key="1">
    <citation type="submission" date="2021-06" db="EMBL/GenBank/DDBJ databases">
        <title>Caerostris extrusa draft genome.</title>
        <authorList>
            <person name="Kono N."/>
            <person name="Arakawa K."/>
        </authorList>
    </citation>
    <scope>NUCLEOTIDE SEQUENCE [LARGE SCALE GENOMIC DNA]</scope>
</reference>
<gene>
    <name evidence="1" type="ORF">CEXT_10261</name>
</gene>
<sequence length="72" mass="8179">MTVLKHQGQNSQSELFYQNTGPSVLLLKNGKKAFGNNKSFFRTGKKTLLVYPPPPHATITPKILKRKRETPR</sequence>
<keyword evidence="2" id="KW-1185">Reference proteome</keyword>
<evidence type="ECO:0000313" key="1">
    <source>
        <dbReference type="EMBL" id="GIX84292.1"/>
    </source>
</evidence>
<name>A0AAV4NHN4_CAEEX</name>
<proteinExistence type="predicted"/>
<evidence type="ECO:0000313" key="2">
    <source>
        <dbReference type="Proteomes" id="UP001054945"/>
    </source>
</evidence>
<protein>
    <submittedName>
        <fullName evidence="1">Uncharacterized protein</fullName>
    </submittedName>
</protein>
<accession>A0AAV4NHN4</accession>